<comment type="caution">
    <text evidence="3">The sequence shown here is derived from an EMBL/GenBank/DDBJ whole genome shotgun (WGS) entry which is preliminary data.</text>
</comment>
<dbReference type="Gene3D" id="3.40.50.880">
    <property type="match status" value="1"/>
</dbReference>
<dbReference type="Proteomes" id="UP000231183">
    <property type="component" value="Unassembled WGS sequence"/>
</dbReference>
<gene>
    <name evidence="3" type="ORF">COU31_02110</name>
</gene>
<reference evidence="4" key="1">
    <citation type="submission" date="2017-09" db="EMBL/GenBank/DDBJ databases">
        <title>Depth-based differentiation of microbial function through sediment-hosted aquifers and enrichment of novel symbionts in the deep terrestrial subsurface.</title>
        <authorList>
            <person name="Probst A.J."/>
            <person name="Ladd B."/>
            <person name="Jarett J.K."/>
            <person name="Geller-Mcgrath D.E."/>
            <person name="Sieber C.M.K."/>
            <person name="Emerson J.B."/>
            <person name="Anantharaman K."/>
            <person name="Thomas B.C."/>
            <person name="Malmstrom R."/>
            <person name="Stieglmeier M."/>
            <person name="Klingl A."/>
            <person name="Woyke T."/>
            <person name="Ryan C.M."/>
            <person name="Banfield J.F."/>
        </authorList>
    </citation>
    <scope>NUCLEOTIDE SEQUENCE [LARGE SCALE GENOMIC DNA]</scope>
</reference>
<dbReference type="PANTHER" id="PTHR43418:SF4">
    <property type="entry name" value="MULTIFUNCTIONAL TRYPTOPHAN BIOSYNTHESIS PROTEIN"/>
    <property type="match status" value="1"/>
</dbReference>
<evidence type="ECO:0000313" key="3">
    <source>
        <dbReference type="EMBL" id="PIT87588.1"/>
    </source>
</evidence>
<dbReference type="InterPro" id="IPR006221">
    <property type="entry name" value="TrpG/PapA_dom"/>
</dbReference>
<evidence type="ECO:0000256" key="1">
    <source>
        <dbReference type="ARBA" id="ARBA00022962"/>
    </source>
</evidence>
<dbReference type="AlphaFoldDB" id="A0A2M6W475"/>
<dbReference type="GO" id="GO:0004049">
    <property type="term" value="F:anthranilate synthase activity"/>
    <property type="evidence" value="ECO:0007669"/>
    <property type="project" value="UniProtKB-EC"/>
</dbReference>
<feature type="domain" description="Glutamine amidotransferase" evidence="2">
    <location>
        <begin position="4"/>
        <end position="200"/>
    </location>
</feature>
<dbReference type="EC" id="4.1.3.27" evidence="3"/>
<dbReference type="NCBIfam" id="TIGR00566">
    <property type="entry name" value="trpG_papA"/>
    <property type="match status" value="1"/>
</dbReference>
<dbReference type="GO" id="GO:0005829">
    <property type="term" value="C:cytosol"/>
    <property type="evidence" value="ECO:0007669"/>
    <property type="project" value="TreeGrafter"/>
</dbReference>
<dbReference type="CDD" id="cd01743">
    <property type="entry name" value="GATase1_Anthranilate_Synthase"/>
    <property type="match status" value="1"/>
</dbReference>
<proteinExistence type="predicted"/>
<dbReference type="GO" id="GO:0000162">
    <property type="term" value="P:L-tryptophan biosynthetic process"/>
    <property type="evidence" value="ECO:0007669"/>
    <property type="project" value="TreeGrafter"/>
</dbReference>
<dbReference type="InterPro" id="IPR029062">
    <property type="entry name" value="Class_I_gatase-like"/>
</dbReference>
<dbReference type="PROSITE" id="PS51273">
    <property type="entry name" value="GATASE_TYPE_1"/>
    <property type="match status" value="1"/>
</dbReference>
<protein>
    <submittedName>
        <fullName evidence="3">Anthranilate/aminodeoxychorismate synthase component II</fullName>
        <ecNumber evidence="3">4.1.3.27</ecNumber>
    </submittedName>
</protein>
<dbReference type="EMBL" id="PFBX01000017">
    <property type="protein sequence ID" value="PIT87588.1"/>
    <property type="molecule type" value="Genomic_DNA"/>
</dbReference>
<organism evidence="3 4">
    <name type="scientific">Candidatus Magasanikbacteria bacterium CG10_big_fil_rev_8_21_14_0_10_40_10</name>
    <dbReference type="NCBI Taxonomy" id="1974648"/>
    <lineage>
        <taxon>Bacteria</taxon>
        <taxon>Candidatus Magasanikiibacteriota</taxon>
    </lineage>
</organism>
<dbReference type="InterPro" id="IPR017926">
    <property type="entry name" value="GATASE"/>
</dbReference>
<dbReference type="InterPro" id="IPR050472">
    <property type="entry name" value="Anth_synth/Amidotransfase"/>
</dbReference>
<dbReference type="PRINTS" id="PR00097">
    <property type="entry name" value="ANTSNTHASEII"/>
</dbReference>
<evidence type="ECO:0000313" key="4">
    <source>
        <dbReference type="Proteomes" id="UP000231183"/>
    </source>
</evidence>
<dbReference type="SUPFAM" id="SSF52317">
    <property type="entry name" value="Class I glutamine amidotransferase-like"/>
    <property type="match status" value="1"/>
</dbReference>
<name>A0A2M6W475_9BACT</name>
<dbReference type="Pfam" id="PF00117">
    <property type="entry name" value="GATase"/>
    <property type="match status" value="1"/>
</dbReference>
<sequence length="204" mass="22975">MKILIIDNFDSFTFNLYQMVGKIMQTSGRNFELDVRRNNEITLDEIRQANYERIIISPGPGAPDDDKYFGVCADVLKELGRTIPTLGVCLGMQGLAYHYGGKIVRRAEPMHGKTSLIRHDNKGIFAGLPQGLRVMRYHSLLVDSSSLSDCLEITARVDDRTGQPDIMGLRHKQFPISGVQFHPESFATEGGRQILNNFLFNENI</sequence>
<keyword evidence="3" id="KW-0456">Lyase</keyword>
<dbReference type="FunFam" id="3.40.50.880:FF:000003">
    <property type="entry name" value="Anthranilate synthase component II"/>
    <property type="match status" value="1"/>
</dbReference>
<dbReference type="PRINTS" id="PR00096">
    <property type="entry name" value="GATASE"/>
</dbReference>
<keyword evidence="1" id="KW-0315">Glutamine amidotransferase</keyword>
<accession>A0A2M6W475</accession>
<dbReference type="PANTHER" id="PTHR43418">
    <property type="entry name" value="MULTIFUNCTIONAL TRYPTOPHAN BIOSYNTHESIS PROTEIN-RELATED"/>
    <property type="match status" value="1"/>
</dbReference>
<evidence type="ECO:0000259" key="2">
    <source>
        <dbReference type="Pfam" id="PF00117"/>
    </source>
</evidence>